<dbReference type="AlphaFoldDB" id="E4T2C5"/>
<reference key="1">
    <citation type="submission" date="2010-11" db="EMBL/GenBank/DDBJ databases">
        <title>The complete genome of Paludibacter propionicigenes DSM 17365.</title>
        <authorList>
            <consortium name="US DOE Joint Genome Institute (JGI-PGF)"/>
            <person name="Lucas S."/>
            <person name="Copeland A."/>
            <person name="Lapidus A."/>
            <person name="Bruce D."/>
            <person name="Goodwin L."/>
            <person name="Pitluck S."/>
            <person name="Kyrpides N."/>
            <person name="Mavromatis K."/>
            <person name="Ivanova N."/>
            <person name="Munk A.C."/>
            <person name="Brettin T."/>
            <person name="Detter J.C."/>
            <person name="Han C."/>
            <person name="Tapia R."/>
            <person name="Land M."/>
            <person name="Hauser L."/>
            <person name="Markowitz V."/>
            <person name="Cheng J.-F."/>
            <person name="Hugenholtz P."/>
            <person name="Woyke T."/>
            <person name="Wu D."/>
            <person name="Gronow S."/>
            <person name="Wellnitz S."/>
            <person name="Brambilla E."/>
            <person name="Klenk H.-P."/>
            <person name="Eisen J.A."/>
        </authorList>
    </citation>
    <scope>NUCLEOTIDE SEQUENCE</scope>
    <source>
        <strain>WB4</strain>
    </source>
</reference>
<evidence type="ECO:0000313" key="3">
    <source>
        <dbReference type="Proteomes" id="UP000008718"/>
    </source>
</evidence>
<dbReference type="Pfam" id="PF18476">
    <property type="entry name" value="PIN_8"/>
    <property type="match status" value="1"/>
</dbReference>
<keyword evidence="3" id="KW-1185">Reference proteome</keyword>
<feature type="domain" description="PIN like" evidence="1">
    <location>
        <begin position="35"/>
        <end position="253"/>
    </location>
</feature>
<evidence type="ECO:0000259" key="1">
    <source>
        <dbReference type="Pfam" id="PF18476"/>
    </source>
</evidence>
<name>E4T2C5_PALPW</name>
<dbReference type="Proteomes" id="UP000008718">
    <property type="component" value="Chromosome"/>
</dbReference>
<dbReference type="STRING" id="694427.Palpr_0713"/>
<dbReference type="OrthoDB" id="9182727at2"/>
<dbReference type="eggNOG" id="COG1196">
    <property type="taxonomic scope" value="Bacteria"/>
</dbReference>
<gene>
    <name evidence="2" type="ordered locus">Palpr_0713</name>
</gene>
<proteinExistence type="predicted"/>
<accession>E4T2C5</accession>
<reference evidence="2 3" key="2">
    <citation type="journal article" date="2011" name="Stand. Genomic Sci.">
        <title>Complete genome sequence of Paludibacter propionicigenes type strain (WB4).</title>
        <authorList>
            <person name="Gronow S."/>
            <person name="Munk C."/>
            <person name="Lapidus A."/>
            <person name="Nolan M."/>
            <person name="Lucas S."/>
            <person name="Hammon N."/>
            <person name="Deshpande S."/>
            <person name="Cheng J.F."/>
            <person name="Tapia R."/>
            <person name="Han C."/>
            <person name="Goodwin L."/>
            <person name="Pitluck S."/>
            <person name="Liolios K."/>
            <person name="Ivanova N."/>
            <person name="Mavromatis K."/>
            <person name="Mikhailova N."/>
            <person name="Pati A."/>
            <person name="Chen A."/>
            <person name="Palaniappan K."/>
            <person name="Land M."/>
            <person name="Hauser L."/>
            <person name="Chang Y.J."/>
            <person name="Jeffries C.D."/>
            <person name="Brambilla E."/>
            <person name="Rohde M."/>
            <person name="Goker M."/>
            <person name="Detter J.C."/>
            <person name="Woyke T."/>
            <person name="Bristow J."/>
            <person name="Eisen J.A."/>
            <person name="Markowitz V."/>
            <person name="Hugenholtz P."/>
            <person name="Kyrpides N.C."/>
            <person name="Klenk H.P."/>
        </authorList>
    </citation>
    <scope>NUCLEOTIDE SEQUENCE [LARGE SCALE GENOMIC DNA]</scope>
    <source>
        <strain evidence="3">DSM 17365 / JCM 13257 / WB4</strain>
    </source>
</reference>
<protein>
    <recommendedName>
        <fullName evidence="1">PIN like domain-containing protein</fullName>
    </recommendedName>
</protein>
<dbReference type="EMBL" id="CP002345">
    <property type="protein sequence ID" value="ADQ78869.1"/>
    <property type="molecule type" value="Genomic_DNA"/>
</dbReference>
<evidence type="ECO:0000313" key="2">
    <source>
        <dbReference type="EMBL" id="ADQ78869.1"/>
    </source>
</evidence>
<dbReference type="RefSeq" id="WP_013444238.1">
    <property type="nucleotide sequence ID" value="NC_014734.1"/>
</dbReference>
<sequence>MSEKDYFYLEKVLPEPEMIFSFDYKTLDSVLKTCVFVLDTNVLFVPFDASEKNLEEIKKIFLKLKKDNRLFLPARVVREFANNRAKRIGDLFLKIRQTKDSLNTGTFKTEDYPLLQGNAAYQELLSNYGKIIELIQSSRKLLENVESDILSWNWDDNVSRTYKEIFTAETIREVQKEKDKLIEDLKFRIEHKIAPGYKDSGKIDDGIGDLIVWQTALEIAKDENKDLIFVSNDQKNDWFYKQDKKGLYPKYELFDEFRRFTNGKSLQIINFPAFLELLDATPETVNEIKESIRKIEDVEFPKNHPPEKLLEGMMIEHRKFGRGIIKQIFNNQRGNAWFEVDFKDYGSKKLLIKFTPMKIINNAHNFLLMHPDFDGDPKTYQLLDEDE</sequence>
<dbReference type="Pfam" id="PF21196">
    <property type="entry name" value="PcrA_UvrD_tudor"/>
    <property type="match status" value="1"/>
</dbReference>
<dbReference type="InterPro" id="IPR041578">
    <property type="entry name" value="PIN_8"/>
</dbReference>
<dbReference type="HOGENOM" id="CLU_713389_0_0_10"/>
<dbReference type="KEGG" id="ppn:Palpr_0713"/>
<organism evidence="2 3">
    <name type="scientific">Paludibacter propionicigenes (strain DSM 17365 / JCM 13257 / WB4)</name>
    <dbReference type="NCBI Taxonomy" id="694427"/>
    <lineage>
        <taxon>Bacteria</taxon>
        <taxon>Pseudomonadati</taxon>
        <taxon>Bacteroidota</taxon>
        <taxon>Bacteroidia</taxon>
        <taxon>Bacteroidales</taxon>
        <taxon>Paludibacteraceae</taxon>
        <taxon>Paludibacter</taxon>
    </lineage>
</organism>